<proteinExistence type="predicted"/>
<organism evidence="1 2">
    <name type="scientific">Catenuloplanes indicus</name>
    <dbReference type="NCBI Taxonomy" id="137267"/>
    <lineage>
        <taxon>Bacteria</taxon>
        <taxon>Bacillati</taxon>
        <taxon>Actinomycetota</taxon>
        <taxon>Actinomycetes</taxon>
        <taxon>Micromonosporales</taxon>
        <taxon>Micromonosporaceae</taxon>
        <taxon>Catenuloplanes</taxon>
    </lineage>
</organism>
<comment type="caution">
    <text evidence="1">The sequence shown here is derived from an EMBL/GenBank/DDBJ whole genome shotgun (WGS) entry which is preliminary data.</text>
</comment>
<dbReference type="Proteomes" id="UP001240236">
    <property type="component" value="Unassembled WGS sequence"/>
</dbReference>
<dbReference type="AlphaFoldDB" id="A0AAE3VV60"/>
<dbReference type="RefSeq" id="WP_307234690.1">
    <property type="nucleotide sequence ID" value="NZ_JAUSUZ010000001.1"/>
</dbReference>
<evidence type="ECO:0000313" key="1">
    <source>
        <dbReference type="EMBL" id="MDQ0363787.1"/>
    </source>
</evidence>
<evidence type="ECO:0000313" key="2">
    <source>
        <dbReference type="Proteomes" id="UP001240236"/>
    </source>
</evidence>
<keyword evidence="2" id="KW-1185">Reference proteome</keyword>
<sequence>MTAPLTAVWLEPCDPAALTHAGARHGRMPDLLWDAVRNFFDDRTEGGRSP</sequence>
<dbReference type="EMBL" id="JAUSUZ010000001">
    <property type="protein sequence ID" value="MDQ0363787.1"/>
    <property type="molecule type" value="Genomic_DNA"/>
</dbReference>
<name>A0AAE3VV60_9ACTN</name>
<reference evidence="1 2" key="1">
    <citation type="submission" date="2023-07" db="EMBL/GenBank/DDBJ databases">
        <title>Sequencing the genomes of 1000 actinobacteria strains.</title>
        <authorList>
            <person name="Klenk H.-P."/>
        </authorList>
    </citation>
    <scope>NUCLEOTIDE SEQUENCE [LARGE SCALE GENOMIC DNA]</scope>
    <source>
        <strain evidence="1 2">DSM 44709</strain>
    </source>
</reference>
<gene>
    <name evidence="1" type="ORF">J2S42_000456</name>
</gene>
<accession>A0AAE3VV60</accession>
<protein>
    <submittedName>
        <fullName evidence="1">Uncharacterized protein</fullName>
    </submittedName>
</protein>